<protein>
    <recommendedName>
        <fullName evidence="1">THIF-type NAD/FAD binding fold domain-containing protein</fullName>
    </recommendedName>
</protein>
<dbReference type="Gene3D" id="3.40.50.720">
    <property type="entry name" value="NAD(P)-binding Rossmann-like Domain"/>
    <property type="match status" value="1"/>
</dbReference>
<gene>
    <name evidence="2" type="ORF">F8144_40555</name>
</gene>
<reference evidence="2 3" key="1">
    <citation type="submission" date="2019-09" db="EMBL/GenBank/DDBJ databases">
        <title>Isolation and identification of active actinomycetes.</title>
        <authorList>
            <person name="Yu Z."/>
            <person name="Han C."/>
            <person name="Yu B."/>
        </authorList>
    </citation>
    <scope>NUCLEOTIDE SEQUENCE [LARGE SCALE GENOMIC DNA]</scope>
    <source>
        <strain evidence="2 3">NEAU-H2</strain>
    </source>
</reference>
<sequence>MSTDYSRSVRLGGLAAGVEESTLRERMEGTLIHLTADGHLPAVAETLEVLVADLRRWPVRLSLDPGRGPGRLDDELIRRLVETAAGIDPDRPLRIGEAQGKAPLYLHVGIAPPLGTAVAGTPDGHGVRLRHTGHPFPRLNAPGTGLGAVLTAAMLAGEAFKVVAGLPEGKFQVIPVVDFCPVLPGEQPGIAVSPLPALEQVLLGGGGAIGTGIALALDLLQVSGELTVVDREVFEKPNVTSYSIGTLADAAAGLPKVRLIDARLRRIEVTPFHGTLQASIEAVDAGTLPWPRIVLGGLDSVEARHDLQRLQVDLTLDGSTGGPVGTTVALHEALPTGPCLRCYFKANHTGKSAEQRLHELTGLPLSRIARGQEPLTERDLECLDNQQRELVGQFLGRPVCGLINSTELTGRTDDGFRPSAAFVAQQAACLVVGAWIARSTGLVSGPPRRIEYDTRFGPRPDQMIDHQLPTPGCVCQKDAALINLIREARRACR</sequence>
<name>A0A7J5D5G2_9ACTN</name>
<proteinExistence type="predicted"/>
<dbReference type="GO" id="GO:0008641">
    <property type="term" value="F:ubiquitin-like modifier activating enzyme activity"/>
    <property type="evidence" value="ECO:0007669"/>
    <property type="project" value="InterPro"/>
</dbReference>
<evidence type="ECO:0000259" key="1">
    <source>
        <dbReference type="Pfam" id="PF00899"/>
    </source>
</evidence>
<keyword evidence="3" id="KW-1185">Reference proteome</keyword>
<dbReference type="RefSeq" id="WP_151474435.1">
    <property type="nucleotide sequence ID" value="NZ_WBKG01000056.1"/>
</dbReference>
<evidence type="ECO:0000313" key="2">
    <source>
        <dbReference type="EMBL" id="KAB1977948.1"/>
    </source>
</evidence>
<dbReference type="AlphaFoldDB" id="A0A7J5D5G2"/>
<accession>A0A7J5D5G2</accession>
<dbReference type="Proteomes" id="UP000442990">
    <property type="component" value="Unassembled WGS sequence"/>
</dbReference>
<feature type="domain" description="THIF-type NAD/FAD binding fold" evidence="1">
    <location>
        <begin position="200"/>
        <end position="356"/>
    </location>
</feature>
<dbReference type="InterPro" id="IPR035985">
    <property type="entry name" value="Ubiquitin-activating_enz"/>
</dbReference>
<dbReference type="InterPro" id="IPR000594">
    <property type="entry name" value="ThiF_NAD_FAD-bd"/>
</dbReference>
<dbReference type="EMBL" id="WBKG01000056">
    <property type="protein sequence ID" value="KAB1977948.1"/>
    <property type="molecule type" value="Genomic_DNA"/>
</dbReference>
<evidence type="ECO:0000313" key="3">
    <source>
        <dbReference type="Proteomes" id="UP000442990"/>
    </source>
</evidence>
<dbReference type="Pfam" id="PF00899">
    <property type="entry name" value="ThiF"/>
    <property type="match status" value="1"/>
</dbReference>
<comment type="caution">
    <text evidence="2">The sequence shown here is derived from an EMBL/GenBank/DDBJ whole genome shotgun (WGS) entry which is preliminary data.</text>
</comment>
<organism evidence="2 3">
    <name type="scientific">Streptomyces triticiradicis</name>
    <dbReference type="NCBI Taxonomy" id="2651189"/>
    <lineage>
        <taxon>Bacteria</taxon>
        <taxon>Bacillati</taxon>
        <taxon>Actinomycetota</taxon>
        <taxon>Actinomycetes</taxon>
        <taxon>Kitasatosporales</taxon>
        <taxon>Streptomycetaceae</taxon>
        <taxon>Streptomyces</taxon>
    </lineage>
</organism>
<dbReference type="SUPFAM" id="SSF69572">
    <property type="entry name" value="Activating enzymes of the ubiquitin-like proteins"/>
    <property type="match status" value="1"/>
</dbReference>